<protein>
    <recommendedName>
        <fullName evidence="1">F-box domain-containing protein</fullName>
    </recommendedName>
</protein>
<dbReference type="InterPro" id="IPR036047">
    <property type="entry name" value="F-box-like_dom_sf"/>
</dbReference>
<dbReference type="Proteomes" id="UP000603453">
    <property type="component" value="Unassembled WGS sequence"/>
</dbReference>
<gene>
    <name evidence="2" type="ORF">INT47_002305</name>
</gene>
<comment type="caution">
    <text evidence="2">The sequence shown here is derived from an EMBL/GenBank/DDBJ whole genome shotgun (WGS) entry which is preliminary data.</text>
</comment>
<reference evidence="2" key="1">
    <citation type="submission" date="2020-12" db="EMBL/GenBank/DDBJ databases">
        <title>Metabolic potential, ecology and presence of endohyphal bacteria is reflected in genomic diversity of Mucoromycotina.</title>
        <authorList>
            <person name="Muszewska A."/>
            <person name="Okrasinska A."/>
            <person name="Steczkiewicz K."/>
            <person name="Drgas O."/>
            <person name="Orlowska M."/>
            <person name="Perlinska-Lenart U."/>
            <person name="Aleksandrzak-Piekarczyk T."/>
            <person name="Szatraj K."/>
            <person name="Zielenkiewicz U."/>
            <person name="Pilsyk S."/>
            <person name="Malc E."/>
            <person name="Mieczkowski P."/>
            <person name="Kruszewska J.S."/>
            <person name="Biernat P."/>
            <person name="Pawlowska J."/>
        </authorList>
    </citation>
    <scope>NUCLEOTIDE SEQUENCE</scope>
    <source>
        <strain evidence="2">WA0000017839</strain>
    </source>
</reference>
<dbReference type="Pfam" id="PF12937">
    <property type="entry name" value="F-box-like"/>
    <property type="match status" value="1"/>
</dbReference>
<dbReference type="EMBL" id="JAEPRD010000084">
    <property type="protein sequence ID" value="KAG2200391.1"/>
    <property type="molecule type" value="Genomic_DNA"/>
</dbReference>
<dbReference type="CDD" id="cd09917">
    <property type="entry name" value="F-box_SF"/>
    <property type="match status" value="1"/>
</dbReference>
<dbReference type="InterPro" id="IPR001810">
    <property type="entry name" value="F-box_dom"/>
</dbReference>
<sequence length="596" mass="69904">MNIILSLPIELLNNVLSPLDEATISRCALVCKAWELPARKLQYTTLQLHNWRIYLAKQNLAKRDGEQADYFKSCVHIKELAIADACVNKFRRHSIQNYRGYIVIEKCSFTKEEFLQLLEYASNNISLATNRVFAKELLDLYFSVCYKYRTSITELKLENRHRVTVLNSQRDNTLTFLSHFPALTHLRLISFHDPEMEIFDLHQACSNLALLEFTSQNDFLDNIPDNFDHAKFHTTLKNLRLLVPIIPKNYLMHTYTQLDSLHMESLKLNLYDWVNEVGLDTALELVALLGTIKVVTLTFSDRLLQKKELTSAHGSTFNTPKGSVQTVFFSLLATFKGNHEPTYGKANYDSKKKDNSMSKNSDATHCKNLQVFRFKSTYKNDVDQNIMISPSLNPDNWNMPSKNAFGYMSDKMKVIQCVDYVPDMYELSKIFPNIECCVVGASPLPQSDDVIYDSVDVTPLENMRTLYYRVRRRFPLYYYTMYERITVNYDDGDTAHFYLKEDRSVKDHEIIAYNPKVRYEYGSEISDFFEDYREDERIFKSYLTIECSKNTNIVFFYSSEDTLVEIEKGKILDYFTWNYNDYKNRDFMNQQHYYSF</sequence>
<dbReference type="PROSITE" id="PS50181">
    <property type="entry name" value="FBOX"/>
    <property type="match status" value="1"/>
</dbReference>
<accession>A0A8H7UVQ2</accession>
<dbReference type="SUPFAM" id="SSF81383">
    <property type="entry name" value="F-box domain"/>
    <property type="match status" value="1"/>
</dbReference>
<dbReference type="Gene3D" id="1.20.1280.50">
    <property type="match status" value="1"/>
</dbReference>
<dbReference type="AlphaFoldDB" id="A0A8H7UVQ2"/>
<organism evidence="2 3">
    <name type="scientific">Mucor saturninus</name>
    <dbReference type="NCBI Taxonomy" id="64648"/>
    <lineage>
        <taxon>Eukaryota</taxon>
        <taxon>Fungi</taxon>
        <taxon>Fungi incertae sedis</taxon>
        <taxon>Mucoromycota</taxon>
        <taxon>Mucoromycotina</taxon>
        <taxon>Mucoromycetes</taxon>
        <taxon>Mucorales</taxon>
        <taxon>Mucorineae</taxon>
        <taxon>Mucoraceae</taxon>
        <taxon>Mucor</taxon>
    </lineage>
</organism>
<evidence type="ECO:0000313" key="2">
    <source>
        <dbReference type="EMBL" id="KAG2200391.1"/>
    </source>
</evidence>
<keyword evidence="3" id="KW-1185">Reference proteome</keyword>
<evidence type="ECO:0000313" key="3">
    <source>
        <dbReference type="Proteomes" id="UP000603453"/>
    </source>
</evidence>
<feature type="domain" description="F-box" evidence="1">
    <location>
        <begin position="1"/>
        <end position="46"/>
    </location>
</feature>
<name>A0A8H7UVQ2_9FUNG</name>
<dbReference type="OrthoDB" id="2447803at2759"/>
<proteinExistence type="predicted"/>
<evidence type="ECO:0000259" key="1">
    <source>
        <dbReference type="PROSITE" id="PS50181"/>
    </source>
</evidence>